<dbReference type="Gene3D" id="2.60.40.380">
    <property type="entry name" value="Purple acid phosphatase-like, N-terminal"/>
    <property type="match status" value="1"/>
</dbReference>
<dbReference type="InterPro" id="IPR006311">
    <property type="entry name" value="TAT_signal"/>
</dbReference>
<gene>
    <name evidence="3" type="primary">phoD</name>
    <name evidence="3" type="ORF">LzC2_26690</name>
</gene>
<sequence>MSSSLDRPSPLDRRSFVKWVGAAGSGALLVPGWGRTAEGAVFRHTRFADDPFTLGVASGDPAADGFVIWTRLAPKPLEGGGMPASLVEVAWEVAEDEAFNKVVQKGVAIATPQLGHSVHVEVEGLKPDRWYWYRFKAGDALSPAGRSRTFPEASVVPDRLRFAFVSCQHYETGYFTAYQHMLKDDLDAVVHLGDYFYEYAAANNRPRRHIGGEIESLEDYRNRHALYKTDPDLQAMHAACPWLVTWDDHEFDNNYAAGISEQSGIDPQLFLTRRAAAYQAYYEHMPLRRSAVPRGPEMQLYRSVPFGRLANFFVLDTRQYRSDQPNGDGLKELNDASADPRGTLLGAKQRGWLTSGLIQSETTWNVLAQQVMMALVDRKAGVEKRYSMDQWPGYDNERQGLADFLHQRRVPNPIVLTGDIHKNYANELKVGYDDPDSATVGTEFVGTSISSGGDGSVLPRGGQELLDENPFVKFYNDERGYVRCDVTPDEWRTDYQVLEYVTKPDSPATTRASFVVENGRPGPQPV</sequence>
<feature type="domain" description="PhoD-like phosphatase metallophosphatase" evidence="1">
    <location>
        <begin position="162"/>
        <end position="495"/>
    </location>
</feature>
<keyword evidence="4" id="KW-1185">Reference proteome</keyword>
<name>A0ABX1VFC8_9PLAN</name>
<dbReference type="EMBL" id="WTPX01000085">
    <property type="protein sequence ID" value="NNJ26580.1"/>
    <property type="molecule type" value="Genomic_DNA"/>
</dbReference>
<dbReference type="CDD" id="cd07389">
    <property type="entry name" value="MPP_PhoD"/>
    <property type="match status" value="1"/>
</dbReference>
<dbReference type="Pfam" id="PF09423">
    <property type="entry name" value="PhoD"/>
    <property type="match status" value="1"/>
</dbReference>
<organism evidence="3 4">
    <name type="scientific">Alienimonas chondri</name>
    <dbReference type="NCBI Taxonomy" id="2681879"/>
    <lineage>
        <taxon>Bacteria</taxon>
        <taxon>Pseudomonadati</taxon>
        <taxon>Planctomycetota</taxon>
        <taxon>Planctomycetia</taxon>
        <taxon>Planctomycetales</taxon>
        <taxon>Planctomycetaceae</taxon>
        <taxon>Alienimonas</taxon>
    </lineage>
</organism>
<dbReference type="InterPro" id="IPR029052">
    <property type="entry name" value="Metallo-depent_PP-like"/>
</dbReference>
<dbReference type="InterPro" id="IPR038607">
    <property type="entry name" value="PhoD-like_sf"/>
</dbReference>
<proteinExistence type="predicted"/>
<evidence type="ECO:0000313" key="3">
    <source>
        <dbReference type="EMBL" id="NNJ26580.1"/>
    </source>
</evidence>
<dbReference type="PANTHER" id="PTHR43606:SF2">
    <property type="entry name" value="ALKALINE PHOSPHATASE FAMILY PROTEIN (AFU_ORTHOLOGUE AFUA_5G03860)"/>
    <property type="match status" value="1"/>
</dbReference>
<dbReference type="InterPro" id="IPR032093">
    <property type="entry name" value="PhoD_N"/>
</dbReference>
<dbReference type="InterPro" id="IPR018946">
    <property type="entry name" value="PhoD-like_MPP"/>
</dbReference>
<comment type="caution">
    <text evidence="3">The sequence shown here is derived from an EMBL/GenBank/DDBJ whole genome shotgun (WGS) entry which is preliminary data.</text>
</comment>
<dbReference type="RefSeq" id="WP_171187711.1">
    <property type="nucleotide sequence ID" value="NZ_WTPX01000085.1"/>
</dbReference>
<dbReference type="PANTHER" id="PTHR43606">
    <property type="entry name" value="PHOSPHATASE, PUTATIVE (AFU_ORTHOLOGUE AFUA_6G08710)-RELATED"/>
    <property type="match status" value="1"/>
</dbReference>
<dbReference type="Proteomes" id="UP000609651">
    <property type="component" value="Unassembled WGS sequence"/>
</dbReference>
<keyword evidence="3" id="KW-0378">Hydrolase</keyword>
<dbReference type="Gene3D" id="3.60.21.70">
    <property type="entry name" value="PhoD-like phosphatase"/>
    <property type="match status" value="1"/>
</dbReference>
<reference evidence="3 4" key="1">
    <citation type="journal article" date="2020" name="Syst. Appl. Microbiol.">
        <title>Alienimonas chondri sp. nov., a novel planctomycete isolated from the biofilm of the red alga Chondrus crispus.</title>
        <authorList>
            <person name="Vitorino I."/>
            <person name="Albuquerque L."/>
            <person name="Wiegand S."/>
            <person name="Kallscheuer N."/>
            <person name="da Costa M.S."/>
            <person name="Lobo-da-Cunha A."/>
            <person name="Jogler C."/>
            <person name="Lage O.M."/>
        </authorList>
    </citation>
    <scope>NUCLEOTIDE SEQUENCE [LARGE SCALE GENOMIC DNA]</scope>
    <source>
        <strain evidence="3 4">LzC2</strain>
    </source>
</reference>
<dbReference type="InterPro" id="IPR052900">
    <property type="entry name" value="Phospholipid_Metab_Enz"/>
</dbReference>
<feature type="domain" description="Phospholipase D N-terminal" evidence="2">
    <location>
        <begin position="54"/>
        <end position="149"/>
    </location>
</feature>
<accession>A0ABX1VFC8</accession>
<protein>
    <submittedName>
        <fullName evidence="3">Alkaline phosphatase D</fullName>
        <ecNumber evidence="3">3.1.3.1</ecNumber>
    </submittedName>
</protein>
<evidence type="ECO:0000259" key="1">
    <source>
        <dbReference type="Pfam" id="PF09423"/>
    </source>
</evidence>
<dbReference type="EC" id="3.1.3.1" evidence="3"/>
<dbReference type="Pfam" id="PF16655">
    <property type="entry name" value="PhoD_N"/>
    <property type="match status" value="1"/>
</dbReference>
<dbReference type="SUPFAM" id="SSF56300">
    <property type="entry name" value="Metallo-dependent phosphatases"/>
    <property type="match status" value="1"/>
</dbReference>
<dbReference type="GO" id="GO:0004035">
    <property type="term" value="F:alkaline phosphatase activity"/>
    <property type="evidence" value="ECO:0007669"/>
    <property type="project" value="UniProtKB-EC"/>
</dbReference>
<dbReference type="PROSITE" id="PS51318">
    <property type="entry name" value="TAT"/>
    <property type="match status" value="1"/>
</dbReference>
<evidence type="ECO:0000313" key="4">
    <source>
        <dbReference type="Proteomes" id="UP000609651"/>
    </source>
</evidence>
<evidence type="ECO:0000259" key="2">
    <source>
        <dbReference type="Pfam" id="PF16655"/>
    </source>
</evidence>